<proteinExistence type="predicted"/>
<evidence type="ECO:0000313" key="1">
    <source>
        <dbReference type="EMBL" id="KAL3231352.1"/>
    </source>
</evidence>
<comment type="caution">
    <text evidence="1">The sequence shown here is derived from an EMBL/GenBank/DDBJ whole genome shotgun (WGS) entry which is preliminary data.</text>
</comment>
<evidence type="ECO:0000313" key="2">
    <source>
        <dbReference type="Proteomes" id="UP001623330"/>
    </source>
</evidence>
<sequence>MADALIEEFSGYVRALEERIRREVAAELEEKYQRKRKLEDEEDVVSHKRREQTIWPDVTHHYRLKQPDNATMLFWEELESLLVYLYSGVNITAQLKEDECRREACRAAQLICFTDIDSTEGKIRRISTAHRNIRAKYVENALHALLGRFCPHIILDPNEELVCTFEKPLSEAHIPVTDALMFKDEAMANYTRTIINIQDVLKENQVKYEDWSKLLWYCIPEALGRKFIEKGDSGEVKPWANAVLEIVKRWGTSRMEADLPENRSDN</sequence>
<keyword evidence="2" id="KW-1185">Reference proteome</keyword>
<accession>A0ABR4NSF3</accession>
<organism evidence="1 2">
    <name type="scientific">Nakaseomyces bracarensis</name>
    <dbReference type="NCBI Taxonomy" id="273131"/>
    <lineage>
        <taxon>Eukaryota</taxon>
        <taxon>Fungi</taxon>
        <taxon>Dikarya</taxon>
        <taxon>Ascomycota</taxon>
        <taxon>Saccharomycotina</taxon>
        <taxon>Saccharomycetes</taxon>
        <taxon>Saccharomycetales</taxon>
        <taxon>Saccharomycetaceae</taxon>
        <taxon>Nakaseomyces</taxon>
    </lineage>
</organism>
<dbReference type="Proteomes" id="UP001623330">
    <property type="component" value="Unassembled WGS sequence"/>
</dbReference>
<gene>
    <name evidence="1" type="ORF">RNJ44_00387</name>
</gene>
<reference evidence="1 2" key="1">
    <citation type="submission" date="2024-05" db="EMBL/GenBank/DDBJ databases">
        <title>Long read based assembly of the Candida bracarensis genome reveals expanded adhesin content.</title>
        <authorList>
            <person name="Marcet-Houben M."/>
            <person name="Ksiezopolska E."/>
            <person name="Gabaldon T."/>
        </authorList>
    </citation>
    <scope>NUCLEOTIDE SEQUENCE [LARGE SCALE GENOMIC DNA]</scope>
    <source>
        <strain evidence="1 2">CBM6</strain>
    </source>
</reference>
<dbReference type="EMBL" id="JBEVYD010000007">
    <property type="protein sequence ID" value="KAL3231352.1"/>
    <property type="molecule type" value="Genomic_DNA"/>
</dbReference>
<protein>
    <submittedName>
        <fullName evidence="1">Uncharacterized protein</fullName>
    </submittedName>
</protein>
<name>A0ABR4NSF3_9SACH</name>